<dbReference type="Gene3D" id="1.10.1740.70">
    <property type="entry name" value="ChaB"/>
    <property type="match status" value="1"/>
</dbReference>
<proteinExistence type="predicted"/>
<accession>A0A1N7LJP0</accession>
<dbReference type="SUPFAM" id="SSF140376">
    <property type="entry name" value="ChaB-like"/>
    <property type="match status" value="1"/>
</dbReference>
<reference evidence="2" key="1">
    <citation type="submission" date="2017-01" db="EMBL/GenBank/DDBJ databases">
        <authorList>
            <person name="Varghese N."/>
            <person name="Submissions S."/>
        </authorList>
    </citation>
    <scope>NUCLEOTIDE SEQUENCE [LARGE SCALE GENOMIC DNA]</scope>
    <source>
        <strain evidence="2">DSM 45196</strain>
    </source>
</reference>
<dbReference type="EMBL" id="FTOD01000004">
    <property type="protein sequence ID" value="SIS74026.1"/>
    <property type="molecule type" value="Genomic_DNA"/>
</dbReference>
<keyword evidence="2" id="KW-1185">Reference proteome</keyword>
<evidence type="ECO:0000313" key="2">
    <source>
        <dbReference type="Proteomes" id="UP000186795"/>
    </source>
</evidence>
<name>A0A1N7LJP0_9BACL</name>
<gene>
    <name evidence="1" type="ORF">SAMN05421790_104212</name>
</gene>
<dbReference type="Pfam" id="PF06150">
    <property type="entry name" value="ChaB"/>
    <property type="match status" value="1"/>
</dbReference>
<dbReference type="AlphaFoldDB" id="A0A1N7LJP0"/>
<dbReference type="InterPro" id="IPR009317">
    <property type="entry name" value="ChaB"/>
</dbReference>
<sequence>MSVEMENLPLHDHVKAHLSKRAAAIYSSAYQLIWLHLTGETEEKESLAHQVAWDRLKEEYLSKSGKVRIPSPMHQQF</sequence>
<evidence type="ECO:0000313" key="1">
    <source>
        <dbReference type="EMBL" id="SIS74026.1"/>
    </source>
</evidence>
<protein>
    <submittedName>
        <fullName evidence="1">ChaB protein</fullName>
    </submittedName>
</protein>
<dbReference type="InterPro" id="IPR037205">
    <property type="entry name" value="ChaB_sf"/>
</dbReference>
<dbReference type="RefSeq" id="WP_076524513.1">
    <property type="nucleotide sequence ID" value="NZ_CP048103.1"/>
</dbReference>
<dbReference type="OrthoDB" id="73307at2"/>
<dbReference type="Proteomes" id="UP000186795">
    <property type="component" value="Unassembled WGS sequence"/>
</dbReference>
<organism evidence="1 2">
    <name type="scientific">Kroppenstedtia eburnea</name>
    <dbReference type="NCBI Taxonomy" id="714067"/>
    <lineage>
        <taxon>Bacteria</taxon>
        <taxon>Bacillati</taxon>
        <taxon>Bacillota</taxon>
        <taxon>Bacilli</taxon>
        <taxon>Bacillales</taxon>
        <taxon>Thermoactinomycetaceae</taxon>
        <taxon>Kroppenstedtia</taxon>
    </lineage>
</organism>